<feature type="compositionally biased region" description="Low complexity" evidence="1">
    <location>
        <begin position="15"/>
        <end position="30"/>
    </location>
</feature>
<dbReference type="Proteomes" id="UP000823674">
    <property type="component" value="Chromosome A03"/>
</dbReference>
<organism evidence="2 3">
    <name type="scientific">Brassica rapa subsp. trilocularis</name>
    <dbReference type="NCBI Taxonomy" id="1813537"/>
    <lineage>
        <taxon>Eukaryota</taxon>
        <taxon>Viridiplantae</taxon>
        <taxon>Streptophyta</taxon>
        <taxon>Embryophyta</taxon>
        <taxon>Tracheophyta</taxon>
        <taxon>Spermatophyta</taxon>
        <taxon>Magnoliopsida</taxon>
        <taxon>eudicotyledons</taxon>
        <taxon>Gunneridae</taxon>
        <taxon>Pentapetalae</taxon>
        <taxon>rosids</taxon>
        <taxon>malvids</taxon>
        <taxon>Brassicales</taxon>
        <taxon>Brassicaceae</taxon>
        <taxon>Brassiceae</taxon>
        <taxon>Brassica</taxon>
    </lineage>
</organism>
<name>A0ABQ7N9U6_BRACM</name>
<feature type="non-terminal residue" evidence="2">
    <location>
        <position position="1"/>
    </location>
</feature>
<protein>
    <submittedName>
        <fullName evidence="2">Uncharacterized protein</fullName>
    </submittedName>
</protein>
<evidence type="ECO:0000313" key="2">
    <source>
        <dbReference type="EMBL" id="KAG5407682.1"/>
    </source>
</evidence>
<feature type="compositionally biased region" description="Basic and acidic residues" evidence="1">
    <location>
        <begin position="1"/>
        <end position="11"/>
    </location>
</feature>
<evidence type="ECO:0000313" key="3">
    <source>
        <dbReference type="Proteomes" id="UP000823674"/>
    </source>
</evidence>
<dbReference type="EMBL" id="JADBGQ010000003">
    <property type="protein sequence ID" value="KAG5407682.1"/>
    <property type="molecule type" value="Genomic_DNA"/>
</dbReference>
<feature type="region of interest" description="Disordered" evidence="1">
    <location>
        <begin position="1"/>
        <end position="88"/>
    </location>
</feature>
<gene>
    <name evidence="2" type="primary">A03g509290.1_BraROA</name>
    <name evidence="2" type="ORF">IGI04_013801</name>
</gene>
<feature type="compositionally biased region" description="Low complexity" evidence="1">
    <location>
        <begin position="57"/>
        <end position="68"/>
    </location>
</feature>
<evidence type="ECO:0000256" key="1">
    <source>
        <dbReference type="SAM" id="MobiDB-lite"/>
    </source>
</evidence>
<accession>A0ABQ7N9U6</accession>
<reference evidence="2 3" key="1">
    <citation type="submission" date="2021-03" db="EMBL/GenBank/DDBJ databases">
        <authorList>
            <person name="King G.J."/>
            <person name="Bancroft I."/>
            <person name="Baten A."/>
            <person name="Bloomfield J."/>
            <person name="Borpatragohain P."/>
            <person name="He Z."/>
            <person name="Irish N."/>
            <person name="Irwin J."/>
            <person name="Liu K."/>
            <person name="Mauleon R.P."/>
            <person name="Moore J."/>
            <person name="Morris R."/>
            <person name="Ostergaard L."/>
            <person name="Wang B."/>
            <person name="Wells R."/>
        </authorList>
    </citation>
    <scope>NUCLEOTIDE SEQUENCE [LARGE SCALE GENOMIC DNA]</scope>
    <source>
        <strain evidence="2">R-o-18</strain>
        <tissue evidence="2">Leaf</tissue>
    </source>
</reference>
<sequence length="88" mass="9477">EVRSGREKRSFGLDPFSASPSSLSLSLSPSKAITGGVTPRRKPDGFTVQSKALPAHRISSSFRPPSSILTDSRRILPSSSESNDTRFT</sequence>
<comment type="caution">
    <text evidence="2">The sequence shown here is derived from an EMBL/GenBank/DDBJ whole genome shotgun (WGS) entry which is preliminary data.</text>
</comment>
<proteinExistence type="predicted"/>
<keyword evidence="3" id="KW-1185">Reference proteome</keyword>